<accession>A0A1L9NSP4</accession>
<dbReference type="Proteomes" id="UP000184514">
    <property type="component" value="Unassembled WGS sequence"/>
</dbReference>
<protein>
    <submittedName>
        <fullName evidence="2">Uncharacterized protein</fullName>
    </submittedName>
</protein>
<reference evidence="2 3" key="1">
    <citation type="submission" date="2016-10" db="EMBL/GenBank/DDBJ databases">
        <title>Genome sequence of Planktotalea frisia SH6-1.</title>
        <authorList>
            <person name="Poehlein A."/>
            <person name="Bakenhus I."/>
            <person name="Voget S."/>
            <person name="Brinkhoff T."/>
            <person name="Simon M."/>
        </authorList>
    </citation>
    <scope>NUCLEOTIDE SEQUENCE [LARGE SCALE GENOMIC DNA]</scope>
    <source>
        <strain evidence="2 3">SH6-1</strain>
    </source>
</reference>
<proteinExistence type="predicted"/>
<keyword evidence="3" id="KW-1185">Reference proteome</keyword>
<dbReference type="AlphaFoldDB" id="A0A1L9NSP4"/>
<keyword evidence="1" id="KW-0472">Membrane</keyword>
<dbReference type="EMBL" id="MLCB01000200">
    <property type="protein sequence ID" value="OJI92144.1"/>
    <property type="molecule type" value="Genomic_DNA"/>
</dbReference>
<gene>
    <name evidence="2" type="ORF">PFRI_36490</name>
</gene>
<name>A0A1L9NSP4_9RHOB</name>
<dbReference type="RefSeq" id="WP_072632138.1">
    <property type="nucleotide sequence ID" value="NZ_JABBAN010000138.1"/>
</dbReference>
<dbReference type="OrthoDB" id="7875742at2"/>
<feature type="transmembrane region" description="Helical" evidence="1">
    <location>
        <begin position="149"/>
        <end position="169"/>
    </location>
</feature>
<comment type="caution">
    <text evidence="2">The sequence shown here is derived from an EMBL/GenBank/DDBJ whole genome shotgun (WGS) entry which is preliminary data.</text>
</comment>
<organism evidence="2 3">
    <name type="scientific">Planktotalea frisia</name>
    <dbReference type="NCBI Taxonomy" id="696762"/>
    <lineage>
        <taxon>Bacteria</taxon>
        <taxon>Pseudomonadati</taxon>
        <taxon>Pseudomonadota</taxon>
        <taxon>Alphaproteobacteria</taxon>
        <taxon>Rhodobacterales</taxon>
        <taxon>Paracoccaceae</taxon>
        <taxon>Planktotalea</taxon>
    </lineage>
</organism>
<evidence type="ECO:0000256" key="1">
    <source>
        <dbReference type="SAM" id="Phobius"/>
    </source>
</evidence>
<sequence>MSTQMRITATEHGIVRLFAVETAQAFDHASLCDALAVETLDPAHVDMITLSDLDELGLEGYLALGMGIEPSEIDAMRPQINTLKGDVVLIRSAAFGAKAVNLKPTSPLRWIATFGEVPIDTTSTPMKTNSAQGTLSGATPADRPSNNKVLFWVLAAFALIVAITISMFIRITP</sequence>
<keyword evidence="1" id="KW-0812">Transmembrane</keyword>
<keyword evidence="1" id="KW-1133">Transmembrane helix</keyword>
<evidence type="ECO:0000313" key="2">
    <source>
        <dbReference type="EMBL" id="OJI92144.1"/>
    </source>
</evidence>
<dbReference type="STRING" id="696762.PFRI_36490"/>
<evidence type="ECO:0000313" key="3">
    <source>
        <dbReference type="Proteomes" id="UP000184514"/>
    </source>
</evidence>